<name>A0AAV7SJR0_PLEWA</name>
<feature type="compositionally biased region" description="Pro residues" evidence="1">
    <location>
        <begin position="1"/>
        <end position="11"/>
    </location>
</feature>
<dbReference type="EMBL" id="JANPWB010000008">
    <property type="protein sequence ID" value="KAJ1164324.1"/>
    <property type="molecule type" value="Genomic_DNA"/>
</dbReference>
<reference evidence="2" key="1">
    <citation type="journal article" date="2022" name="bioRxiv">
        <title>Sequencing and chromosome-scale assembly of the giantPleurodeles waltlgenome.</title>
        <authorList>
            <person name="Brown T."/>
            <person name="Elewa A."/>
            <person name="Iarovenko S."/>
            <person name="Subramanian E."/>
            <person name="Araus A.J."/>
            <person name="Petzold A."/>
            <person name="Susuki M."/>
            <person name="Suzuki K.-i.T."/>
            <person name="Hayashi T."/>
            <person name="Toyoda A."/>
            <person name="Oliveira C."/>
            <person name="Osipova E."/>
            <person name="Leigh N.D."/>
            <person name="Simon A."/>
            <person name="Yun M.H."/>
        </authorList>
    </citation>
    <scope>NUCLEOTIDE SEQUENCE</scope>
    <source>
        <strain evidence="2">20211129_DDA</strain>
        <tissue evidence="2">Liver</tissue>
    </source>
</reference>
<keyword evidence="3" id="KW-1185">Reference proteome</keyword>
<proteinExistence type="predicted"/>
<protein>
    <submittedName>
        <fullName evidence="2">Uncharacterized protein</fullName>
    </submittedName>
</protein>
<dbReference type="AlphaFoldDB" id="A0AAV7SJR0"/>
<dbReference type="Proteomes" id="UP001066276">
    <property type="component" value="Chromosome 4_2"/>
</dbReference>
<feature type="region of interest" description="Disordered" evidence="1">
    <location>
        <begin position="1"/>
        <end position="55"/>
    </location>
</feature>
<accession>A0AAV7SJR0</accession>
<comment type="caution">
    <text evidence="2">The sequence shown here is derived from an EMBL/GenBank/DDBJ whole genome shotgun (WGS) entry which is preliminary data.</text>
</comment>
<gene>
    <name evidence="2" type="ORF">NDU88_004764</name>
</gene>
<organism evidence="2 3">
    <name type="scientific">Pleurodeles waltl</name>
    <name type="common">Iberian ribbed newt</name>
    <dbReference type="NCBI Taxonomy" id="8319"/>
    <lineage>
        <taxon>Eukaryota</taxon>
        <taxon>Metazoa</taxon>
        <taxon>Chordata</taxon>
        <taxon>Craniata</taxon>
        <taxon>Vertebrata</taxon>
        <taxon>Euteleostomi</taxon>
        <taxon>Amphibia</taxon>
        <taxon>Batrachia</taxon>
        <taxon>Caudata</taxon>
        <taxon>Salamandroidea</taxon>
        <taxon>Salamandridae</taxon>
        <taxon>Pleurodelinae</taxon>
        <taxon>Pleurodeles</taxon>
    </lineage>
</organism>
<evidence type="ECO:0000313" key="2">
    <source>
        <dbReference type="EMBL" id="KAJ1164324.1"/>
    </source>
</evidence>
<evidence type="ECO:0000256" key="1">
    <source>
        <dbReference type="SAM" id="MobiDB-lite"/>
    </source>
</evidence>
<evidence type="ECO:0000313" key="3">
    <source>
        <dbReference type="Proteomes" id="UP001066276"/>
    </source>
</evidence>
<sequence>MGENPPPPPRCRFPLCIYGDQTPRGEGKSRGGALREPSGPGGPLWEGEGSRASGGHFARGTVHSGTLDLCWQEGNRGQAKPGEPQAALIPWWEEQAEPKAAGRSSSTGGQVKRILAADAPEGLCGGMGLAPAGIATSGEQHPGPSGMRWGLSARLADVDLGGEWQQKRAPGVQRGDLWCEEECVLDFEGRSIEEGELVNEGEEDGWWANSGGLRGVAGPLTLFLSHFRGLGMCNHVRLEGRWKGPRW</sequence>